<feature type="compositionally biased region" description="Basic and acidic residues" evidence="1">
    <location>
        <begin position="167"/>
        <end position="177"/>
    </location>
</feature>
<name>A0A7C8I3I7_9PLEO</name>
<accession>A0A7C8I3I7</accession>
<organism evidence="2 3">
    <name type="scientific">Massariosphaeria phaeospora</name>
    <dbReference type="NCBI Taxonomy" id="100035"/>
    <lineage>
        <taxon>Eukaryota</taxon>
        <taxon>Fungi</taxon>
        <taxon>Dikarya</taxon>
        <taxon>Ascomycota</taxon>
        <taxon>Pezizomycotina</taxon>
        <taxon>Dothideomycetes</taxon>
        <taxon>Pleosporomycetidae</taxon>
        <taxon>Pleosporales</taxon>
        <taxon>Pleosporales incertae sedis</taxon>
        <taxon>Massariosphaeria</taxon>
    </lineage>
</organism>
<sequence length="526" mass="56151">MPSSASNESPSVNYQKGASGRGHGVIPPSPPNVKATDGRLSSEYVGVCQNASLEVLHHSRASSRDGGNVRTATTPGHSTSASGDASIPSTSPISQGQRQGRLSSVPAVPSPLGPRRSSADYRSDLSGLMSTHSHTPPEHVGYTAPPPIGQIGSRHGNFVVTANHTRRGTDPFVERDASSSSTQQGYGQPHVPAQSTVPSLANAQYPARFHVPSVYGARAEDTTPSAGYAQPSPYFYPPPVSGAQMQSVHTQLPAGFHFAPVSGPQTQGVFPPPTHAQFSAGVRSAPLPGPQMQGAIPPQAQSSQNFTFPAVPVPRADLPIPPPLLPGFQGTIKQTPKQRARHDSRNEIRAAWIKEEGKLIADLNRAMFAAAQKFSRTNNATDHAIWQKLADEFTDATNLEKQQEKRRNLFFPEGMQAARTGPENIPRDGHAGLQGGPGKLLGGKMALMERQNAERIKEKQEDATEAKKAEAQLKKDQLGKNARAGLAQNERYQAMSEEERKNKRAAIIAQLTASTTGRQAANGNNH</sequence>
<protein>
    <submittedName>
        <fullName evidence="2">Uncharacterized protein</fullName>
    </submittedName>
</protein>
<comment type="caution">
    <text evidence="2">The sequence shown here is derived from an EMBL/GenBank/DDBJ whole genome shotgun (WGS) entry which is preliminary data.</text>
</comment>
<keyword evidence="3" id="KW-1185">Reference proteome</keyword>
<gene>
    <name evidence="2" type="ORF">BDV95DRAFT_576699</name>
</gene>
<evidence type="ECO:0000313" key="2">
    <source>
        <dbReference type="EMBL" id="KAF2869949.1"/>
    </source>
</evidence>
<dbReference type="EMBL" id="JAADJZ010000015">
    <property type="protein sequence ID" value="KAF2869949.1"/>
    <property type="molecule type" value="Genomic_DNA"/>
</dbReference>
<feature type="region of interest" description="Disordered" evidence="1">
    <location>
        <begin position="1"/>
        <end position="38"/>
    </location>
</feature>
<feature type="compositionally biased region" description="Polar residues" evidence="1">
    <location>
        <begin position="70"/>
        <end position="102"/>
    </location>
</feature>
<feature type="region of interest" description="Disordered" evidence="1">
    <location>
        <begin position="477"/>
        <end position="501"/>
    </location>
</feature>
<reference evidence="2 3" key="1">
    <citation type="submission" date="2020-01" db="EMBL/GenBank/DDBJ databases">
        <authorList>
            <consortium name="DOE Joint Genome Institute"/>
            <person name="Haridas S."/>
            <person name="Albert R."/>
            <person name="Binder M."/>
            <person name="Bloem J."/>
            <person name="Labutti K."/>
            <person name="Salamov A."/>
            <person name="Andreopoulos B."/>
            <person name="Baker S.E."/>
            <person name="Barry K."/>
            <person name="Bills G."/>
            <person name="Bluhm B.H."/>
            <person name="Cannon C."/>
            <person name="Castanera R."/>
            <person name="Culley D.E."/>
            <person name="Daum C."/>
            <person name="Ezra D."/>
            <person name="Gonzalez J.B."/>
            <person name="Henrissat B."/>
            <person name="Kuo A."/>
            <person name="Liang C."/>
            <person name="Lipzen A."/>
            <person name="Lutzoni F."/>
            <person name="Magnuson J."/>
            <person name="Mondo S."/>
            <person name="Nolan M."/>
            <person name="Ohm R."/>
            <person name="Pangilinan J."/>
            <person name="Park H.-J.H."/>
            <person name="Ramirez L."/>
            <person name="Alfaro M."/>
            <person name="Sun H."/>
            <person name="Tritt A."/>
            <person name="Yoshinaga Y."/>
            <person name="Zwiers L.-H.L."/>
            <person name="Turgeon B.G."/>
            <person name="Goodwin S.B."/>
            <person name="Spatafora J.W."/>
            <person name="Crous P.W."/>
            <person name="Grigoriev I.V."/>
        </authorList>
    </citation>
    <scope>NUCLEOTIDE SEQUENCE [LARGE SCALE GENOMIC DNA]</scope>
    <source>
        <strain evidence="2 3">CBS 611.86</strain>
    </source>
</reference>
<dbReference type="AlphaFoldDB" id="A0A7C8I3I7"/>
<dbReference type="Proteomes" id="UP000481861">
    <property type="component" value="Unassembled WGS sequence"/>
</dbReference>
<evidence type="ECO:0000256" key="1">
    <source>
        <dbReference type="SAM" id="MobiDB-lite"/>
    </source>
</evidence>
<feature type="region of interest" description="Disordered" evidence="1">
    <location>
        <begin position="56"/>
        <end position="193"/>
    </location>
</feature>
<proteinExistence type="predicted"/>
<evidence type="ECO:0000313" key="3">
    <source>
        <dbReference type="Proteomes" id="UP000481861"/>
    </source>
</evidence>
<dbReference type="OrthoDB" id="3692823at2759"/>
<feature type="compositionally biased region" description="Polar residues" evidence="1">
    <location>
        <begin position="1"/>
        <end position="16"/>
    </location>
</feature>